<evidence type="ECO:0000256" key="9">
    <source>
        <dbReference type="ARBA" id="ARBA00022840"/>
    </source>
</evidence>
<reference evidence="18" key="4">
    <citation type="journal article" date="2010" name="J. Mol. Microbiol. Biotechnol.">
        <title>The p-type ATPase superfamily.</title>
        <authorList>
            <person name="Chan H."/>
            <person name="Babayan V."/>
            <person name="Blyumin E."/>
            <person name="Gandhi C."/>
            <person name="Hak K."/>
            <person name="Harake D."/>
            <person name="Kumar K."/>
            <person name="Lee P."/>
            <person name="Li T.T."/>
            <person name="Liu H.Y."/>
            <person name="Lo T.C."/>
            <person name="Meyer C.J."/>
            <person name="Stanford S."/>
            <person name="Zamora K.S."/>
            <person name="Saier M.H. Jr."/>
        </authorList>
    </citation>
    <scope>NUCLEOTIDE SEQUENCE</scope>
</reference>
<dbReference type="Gene3D" id="3.40.1110.10">
    <property type="entry name" value="Calcium-transporting ATPase, cytoplasmic domain N"/>
    <property type="match status" value="1"/>
</dbReference>
<reference evidence="18" key="3">
    <citation type="journal article" date="2007" name="BioMetals">
        <title>The structure and function of heavy metal transport P1B-ATPases.</title>
        <authorList>
            <person name="Arguello J.M."/>
            <person name="Eren E."/>
            <person name="Gonzalez-Guerrero M."/>
        </authorList>
    </citation>
    <scope>NUCLEOTIDE SEQUENCE</scope>
</reference>
<dbReference type="NCBIfam" id="TIGR01511">
    <property type="entry name" value="ATPase-IB1_Cu"/>
    <property type="match status" value="1"/>
</dbReference>
<proteinExistence type="inferred from homology"/>
<sequence>MTEQAGQRAECFHCGAPVPPRLGLFVNFKGRMEPVCCHGCEAVAQTIIEGGFDAYYARREALALQAEAARPGRDLEAFDDERFQRGFVREPAPGEREAVLTMEGIRCASCVWLGEQAAGRVPGVLSFNINLMTERATLRWDPVRVKLSQILHALDVVGYRAWPFDVDRHEALIKTNQQRMLRQLFVAGMGMMQVMMYVVPFYLHGDDIEPEFVTLIRWVSLLLTTPVVLYSAAPMFAGAWRDLRARRVGMDVPVVLAIIAAFIASTWHTVIDAGEVYFDSITMFVFLLLWGRYLEVGARRKAMQGVDSLLRLAPRRVDRLGAGGTRESVRVEELLTGECIEVAAGQALPVDMALQSERAQLDLSLLTGESHPVTRRPGDVLPAGAVNLGDPITGTVARIEADSTVSVMRRLIDRAASERPRVGRVADRIASWFLAGLLVFTLLVSVVWWFVEPQRALPIAIALLVVSCPCALSLATPASFAAAISALSRRGVLLARADALEALAGVTDVVFDKTGTLTQSTLSAEIEVVGELPERDCWEMVAALEVGSTHPVGRALLRGARERGINERTLSEREVVVGRGVQATVDGAAWRVGNGVFALAFSVADMTDGVWLSRDGVAVARWRLTAPVRAGAAQLVARLRARGLRVWLMSGDGQPATEMVAQAVGIDAAHGSLLPEQKLKRVRKLQSEGGRVAMIGDGINDAPVLSGADVSIAMSEGAEIAQVSSDAVMVSRDLVAIDTAFGAAATAMSVTRQNLWWASIYNALAIPAAAFGLVTPWVASLGMSLSSLLVVLNALRLLRIR</sequence>
<keyword evidence="4 15" id="KW-1003">Cell membrane</keyword>
<reference evidence="18" key="2">
    <citation type="journal article" date="2004" name="Bioelectrochemistry">
        <title>How do P-type ATPases transport ions?</title>
        <authorList>
            <person name="Apell H.J."/>
        </authorList>
    </citation>
    <scope>NUCLEOTIDE SEQUENCE</scope>
</reference>
<dbReference type="InterPro" id="IPR021993">
    <property type="entry name" value="ATPase-cat-bd"/>
</dbReference>
<keyword evidence="10" id="KW-0460">Magnesium</keyword>
<keyword evidence="11" id="KW-1278">Translocase</keyword>
<keyword evidence="17" id="KW-1185">Reference proteome</keyword>
<dbReference type="GO" id="GO:0043682">
    <property type="term" value="F:P-type divalent copper transporter activity"/>
    <property type="evidence" value="ECO:0007669"/>
    <property type="project" value="TreeGrafter"/>
</dbReference>
<dbReference type="Gene3D" id="3.40.50.1000">
    <property type="entry name" value="HAD superfamily/HAD-like"/>
    <property type="match status" value="1"/>
</dbReference>
<evidence type="ECO:0000256" key="7">
    <source>
        <dbReference type="ARBA" id="ARBA00022723"/>
    </source>
</evidence>
<dbReference type="InterPro" id="IPR018303">
    <property type="entry name" value="ATPase_P-typ_P_site"/>
</dbReference>
<accession>A0A8B6X5W6</accession>
<evidence type="ECO:0000256" key="6">
    <source>
        <dbReference type="ARBA" id="ARBA00022692"/>
    </source>
</evidence>
<comment type="subcellular location">
    <subcellularLocation>
        <location evidence="1">Cell membrane</location>
        <topology evidence="1">Multi-pass membrane protein</topology>
    </subcellularLocation>
</comment>
<dbReference type="PANTHER" id="PTHR43520">
    <property type="entry name" value="ATP7, ISOFORM B"/>
    <property type="match status" value="1"/>
</dbReference>
<protein>
    <submittedName>
        <fullName evidence="18">Heavy metal translocating P-type ATPase</fullName>
    </submittedName>
</protein>
<dbReference type="GO" id="GO:0005507">
    <property type="term" value="F:copper ion binding"/>
    <property type="evidence" value="ECO:0007669"/>
    <property type="project" value="TreeGrafter"/>
</dbReference>
<dbReference type="Gene3D" id="3.30.70.100">
    <property type="match status" value="1"/>
</dbReference>
<dbReference type="PROSITE" id="PS00154">
    <property type="entry name" value="ATPASE_E1_E2"/>
    <property type="match status" value="1"/>
</dbReference>
<dbReference type="Gene3D" id="2.70.150.10">
    <property type="entry name" value="Calcium-transporting ATPase, cytoplasmic transduction domain A"/>
    <property type="match status" value="1"/>
</dbReference>
<dbReference type="Pfam" id="PF12156">
    <property type="entry name" value="ATPase-cat_bd"/>
    <property type="match status" value="1"/>
</dbReference>
<dbReference type="CDD" id="cd00371">
    <property type="entry name" value="HMA"/>
    <property type="match status" value="1"/>
</dbReference>
<dbReference type="InterPro" id="IPR023214">
    <property type="entry name" value="HAD_sf"/>
</dbReference>
<keyword evidence="5" id="KW-0597">Phosphoprotein</keyword>
<dbReference type="Pfam" id="PF00702">
    <property type="entry name" value="Hydrolase"/>
    <property type="match status" value="1"/>
</dbReference>
<organism evidence="17 18">
    <name type="scientific">Derxia gummosa DSM 723</name>
    <dbReference type="NCBI Taxonomy" id="1121388"/>
    <lineage>
        <taxon>Bacteria</taxon>
        <taxon>Pseudomonadati</taxon>
        <taxon>Pseudomonadota</taxon>
        <taxon>Betaproteobacteria</taxon>
        <taxon>Burkholderiales</taxon>
        <taxon>Alcaligenaceae</taxon>
        <taxon>Derxia</taxon>
    </lineage>
</organism>
<evidence type="ECO:0000256" key="1">
    <source>
        <dbReference type="ARBA" id="ARBA00004651"/>
    </source>
</evidence>
<dbReference type="NCBIfam" id="TIGR01525">
    <property type="entry name" value="ATPase-IB_hvy"/>
    <property type="match status" value="1"/>
</dbReference>
<feature type="transmembrane region" description="Helical" evidence="15">
    <location>
        <begin position="184"/>
        <end position="203"/>
    </location>
</feature>
<dbReference type="NCBIfam" id="TIGR01494">
    <property type="entry name" value="ATPase_P-type"/>
    <property type="match status" value="1"/>
</dbReference>
<dbReference type="NCBIfam" id="TIGR01512">
    <property type="entry name" value="ATPase-IB2_Cd"/>
    <property type="match status" value="1"/>
</dbReference>
<reference evidence="18" key="1">
    <citation type="journal article" date="1998" name="J. Mol. Evol.">
        <title>Evolution of substrate specificities in the P-type ATPase superfamily.</title>
        <authorList>
            <person name="Axelsen K.B."/>
            <person name="Palmgren M.G."/>
        </authorList>
    </citation>
    <scope>NUCLEOTIDE SEQUENCE</scope>
</reference>
<dbReference type="Pfam" id="PF00122">
    <property type="entry name" value="E1-E2_ATPase"/>
    <property type="match status" value="1"/>
</dbReference>
<dbReference type="InterPro" id="IPR006121">
    <property type="entry name" value="HMA_dom"/>
</dbReference>
<evidence type="ECO:0000256" key="5">
    <source>
        <dbReference type="ARBA" id="ARBA00022553"/>
    </source>
</evidence>
<feature type="transmembrane region" description="Helical" evidence="15">
    <location>
        <begin position="755"/>
        <end position="774"/>
    </location>
</feature>
<feature type="transmembrane region" description="Helical" evidence="15">
    <location>
        <begin position="429"/>
        <end position="451"/>
    </location>
</feature>
<dbReference type="PROSITE" id="PS50846">
    <property type="entry name" value="HMA_2"/>
    <property type="match status" value="1"/>
</dbReference>
<evidence type="ECO:0000256" key="8">
    <source>
        <dbReference type="ARBA" id="ARBA00022741"/>
    </source>
</evidence>
<dbReference type="GO" id="GO:0055070">
    <property type="term" value="P:copper ion homeostasis"/>
    <property type="evidence" value="ECO:0007669"/>
    <property type="project" value="TreeGrafter"/>
</dbReference>
<evidence type="ECO:0000256" key="15">
    <source>
        <dbReference type="RuleBase" id="RU362081"/>
    </source>
</evidence>
<feature type="domain" description="HMA" evidence="16">
    <location>
        <begin position="96"/>
        <end position="162"/>
    </location>
</feature>
<dbReference type="InterPro" id="IPR036163">
    <property type="entry name" value="HMA_dom_sf"/>
</dbReference>
<dbReference type="PANTHER" id="PTHR43520:SF5">
    <property type="entry name" value="CATION-TRANSPORTING P-TYPE ATPASE-RELATED"/>
    <property type="match status" value="1"/>
</dbReference>
<keyword evidence="13" id="KW-0406">Ion transport</keyword>
<keyword evidence="8 15" id="KW-0547">Nucleotide-binding</keyword>
<keyword evidence="7 15" id="KW-0479">Metal-binding</keyword>
<feature type="transmembrane region" description="Helical" evidence="15">
    <location>
        <begin position="252"/>
        <end position="270"/>
    </location>
</feature>
<evidence type="ECO:0000256" key="3">
    <source>
        <dbReference type="ARBA" id="ARBA00022448"/>
    </source>
</evidence>
<evidence type="ECO:0000259" key="16">
    <source>
        <dbReference type="PROSITE" id="PS50846"/>
    </source>
</evidence>
<dbReference type="SUPFAM" id="SSF56784">
    <property type="entry name" value="HAD-like"/>
    <property type="match status" value="1"/>
</dbReference>
<evidence type="ECO:0000256" key="12">
    <source>
        <dbReference type="ARBA" id="ARBA00022989"/>
    </source>
</evidence>
<feature type="transmembrane region" description="Helical" evidence="15">
    <location>
        <begin position="457"/>
        <end position="487"/>
    </location>
</feature>
<keyword evidence="9 15" id="KW-0067">ATP-binding</keyword>
<dbReference type="PRINTS" id="PR00119">
    <property type="entry name" value="CATATPASE"/>
</dbReference>
<dbReference type="InterPro" id="IPR027256">
    <property type="entry name" value="P-typ_ATPase_IB"/>
</dbReference>
<dbReference type="SUPFAM" id="SSF55008">
    <property type="entry name" value="HMA, heavy metal-associated domain"/>
    <property type="match status" value="1"/>
</dbReference>
<dbReference type="InterPro" id="IPR001757">
    <property type="entry name" value="P_typ_ATPase"/>
</dbReference>
<evidence type="ECO:0000256" key="4">
    <source>
        <dbReference type="ARBA" id="ARBA00022475"/>
    </source>
</evidence>
<feature type="transmembrane region" description="Helical" evidence="15">
    <location>
        <begin position="215"/>
        <end position="240"/>
    </location>
</feature>
<keyword evidence="12 15" id="KW-1133">Transmembrane helix</keyword>
<dbReference type="GO" id="GO:0005886">
    <property type="term" value="C:plasma membrane"/>
    <property type="evidence" value="ECO:0007669"/>
    <property type="project" value="UniProtKB-SubCell"/>
</dbReference>
<evidence type="ECO:0000256" key="10">
    <source>
        <dbReference type="ARBA" id="ARBA00022842"/>
    </source>
</evidence>
<reference evidence="18" key="5">
    <citation type="journal article" date="2011" name="J. Cell Sci.">
        <title>P-type ATPases at a glance.</title>
        <authorList>
            <person name="Bublitz M."/>
            <person name="Morth J.P."/>
            <person name="Nissen P."/>
        </authorList>
    </citation>
    <scope>NUCLEOTIDE SEQUENCE</scope>
</reference>
<dbReference type="InterPro" id="IPR036412">
    <property type="entry name" value="HAD-like_sf"/>
</dbReference>
<keyword evidence="3" id="KW-0813">Transport</keyword>
<evidence type="ECO:0000256" key="11">
    <source>
        <dbReference type="ARBA" id="ARBA00022967"/>
    </source>
</evidence>
<dbReference type="InterPro" id="IPR023298">
    <property type="entry name" value="ATPase_P-typ_TM_dom_sf"/>
</dbReference>
<dbReference type="PROSITE" id="PS01229">
    <property type="entry name" value="COF_2"/>
    <property type="match status" value="1"/>
</dbReference>
<dbReference type="SUPFAM" id="SSF81665">
    <property type="entry name" value="Calcium ATPase, transmembrane domain M"/>
    <property type="match status" value="1"/>
</dbReference>
<dbReference type="CDD" id="cd02079">
    <property type="entry name" value="P-type_ATPase_HM"/>
    <property type="match status" value="1"/>
</dbReference>
<keyword evidence="6 15" id="KW-0812">Transmembrane</keyword>
<dbReference type="RefSeq" id="WP_028312364.1">
    <property type="nucleotide sequence ID" value="NZ_AXWS01000018.1"/>
</dbReference>
<dbReference type="AlphaFoldDB" id="A0A8B6X5W6"/>
<dbReference type="SUPFAM" id="SSF81653">
    <property type="entry name" value="Calcium ATPase, transduction domain A"/>
    <property type="match status" value="1"/>
</dbReference>
<evidence type="ECO:0000256" key="13">
    <source>
        <dbReference type="ARBA" id="ARBA00023065"/>
    </source>
</evidence>
<feature type="transmembrane region" description="Helical" evidence="15">
    <location>
        <begin position="276"/>
        <end position="294"/>
    </location>
</feature>
<keyword evidence="14 15" id="KW-0472">Membrane</keyword>
<evidence type="ECO:0000256" key="14">
    <source>
        <dbReference type="ARBA" id="ARBA00023136"/>
    </source>
</evidence>
<dbReference type="InterPro" id="IPR059000">
    <property type="entry name" value="ATPase_P-type_domA"/>
</dbReference>
<dbReference type="Proteomes" id="UP000675920">
    <property type="component" value="Unplaced"/>
</dbReference>
<feature type="transmembrane region" description="Helical" evidence="15">
    <location>
        <begin position="780"/>
        <end position="798"/>
    </location>
</feature>
<name>A0A8B6X5W6_9BURK</name>
<evidence type="ECO:0000313" key="17">
    <source>
        <dbReference type="Proteomes" id="UP000675920"/>
    </source>
</evidence>
<dbReference type="GO" id="GO:0016887">
    <property type="term" value="F:ATP hydrolysis activity"/>
    <property type="evidence" value="ECO:0007669"/>
    <property type="project" value="InterPro"/>
</dbReference>
<dbReference type="Pfam" id="PF00403">
    <property type="entry name" value="HMA"/>
    <property type="match status" value="1"/>
</dbReference>
<dbReference type="InterPro" id="IPR023299">
    <property type="entry name" value="ATPase_P-typ_cyto_dom_N"/>
</dbReference>
<dbReference type="InterPro" id="IPR008250">
    <property type="entry name" value="ATPase_P-typ_transduc_dom_A_sf"/>
</dbReference>
<evidence type="ECO:0000313" key="18">
    <source>
        <dbReference type="RefSeq" id="WP_028312364.1"/>
    </source>
</evidence>
<dbReference type="GO" id="GO:0005524">
    <property type="term" value="F:ATP binding"/>
    <property type="evidence" value="ECO:0007669"/>
    <property type="project" value="UniProtKB-UniRule"/>
</dbReference>
<evidence type="ECO:0000256" key="2">
    <source>
        <dbReference type="ARBA" id="ARBA00006024"/>
    </source>
</evidence>
<comment type="similarity">
    <text evidence="2 15">Belongs to the cation transport ATPase (P-type) (TC 3.A.3) family. Type IB subfamily.</text>
</comment>
<reference evidence="18" key="6">
    <citation type="submission" date="2025-08" db="UniProtKB">
        <authorList>
            <consortium name="RefSeq"/>
        </authorList>
    </citation>
    <scope>IDENTIFICATION</scope>
</reference>